<keyword evidence="4" id="KW-1185">Reference proteome</keyword>
<evidence type="ECO:0000256" key="1">
    <source>
        <dbReference type="ARBA" id="ARBA00023125"/>
    </source>
</evidence>
<dbReference type="PROSITE" id="PS50943">
    <property type="entry name" value="HTH_CROC1"/>
    <property type="match status" value="1"/>
</dbReference>
<evidence type="ECO:0000313" key="4">
    <source>
        <dbReference type="Proteomes" id="UP000184404"/>
    </source>
</evidence>
<dbReference type="GO" id="GO:0003677">
    <property type="term" value="F:DNA binding"/>
    <property type="evidence" value="ECO:0007669"/>
    <property type="project" value="UniProtKB-KW"/>
</dbReference>
<protein>
    <submittedName>
        <fullName evidence="3">DNA-binding transcriptional regulator, XRE-family HTH domain</fullName>
    </submittedName>
</protein>
<dbReference type="InterPro" id="IPR001387">
    <property type="entry name" value="Cro/C1-type_HTH"/>
</dbReference>
<keyword evidence="1 3" id="KW-0238">DNA-binding</keyword>
<dbReference type="OrthoDB" id="1683966at2"/>
<dbReference type="Proteomes" id="UP000184404">
    <property type="component" value="Unassembled WGS sequence"/>
</dbReference>
<evidence type="ECO:0000313" key="3">
    <source>
        <dbReference type="EMBL" id="SHF25770.1"/>
    </source>
</evidence>
<name>A0A1M5A676_9FIRM</name>
<evidence type="ECO:0000259" key="2">
    <source>
        <dbReference type="PROSITE" id="PS50943"/>
    </source>
</evidence>
<reference evidence="3 4" key="1">
    <citation type="submission" date="2016-11" db="EMBL/GenBank/DDBJ databases">
        <authorList>
            <person name="Jaros S."/>
            <person name="Januszkiewicz K."/>
            <person name="Wedrychowicz H."/>
        </authorList>
    </citation>
    <scope>NUCLEOTIDE SEQUENCE [LARGE SCALE GENOMIC DNA]</scope>
    <source>
        <strain evidence="3 4">DSM 10502</strain>
    </source>
</reference>
<dbReference type="STRING" id="1123243.SAMN02745190_02224"/>
<dbReference type="SMART" id="SM00530">
    <property type="entry name" value="HTH_XRE"/>
    <property type="match status" value="1"/>
</dbReference>
<organism evidence="3 4">
    <name type="scientific">Schwartzia succinivorans DSM 10502</name>
    <dbReference type="NCBI Taxonomy" id="1123243"/>
    <lineage>
        <taxon>Bacteria</taxon>
        <taxon>Bacillati</taxon>
        <taxon>Bacillota</taxon>
        <taxon>Negativicutes</taxon>
        <taxon>Selenomonadales</taxon>
        <taxon>Selenomonadaceae</taxon>
        <taxon>Schwartzia</taxon>
    </lineage>
</organism>
<gene>
    <name evidence="3" type="ORF">SAMN02745190_02224</name>
</gene>
<dbReference type="Gene3D" id="1.10.260.40">
    <property type="entry name" value="lambda repressor-like DNA-binding domains"/>
    <property type="match status" value="1"/>
</dbReference>
<dbReference type="Pfam" id="PF01381">
    <property type="entry name" value="HTH_3"/>
    <property type="match status" value="1"/>
</dbReference>
<sequence>MQNNRLRYLREKEALTQTNLANALHIGQSTYNRYERGVREPDHETLKKIADYFHVSLDFLLKHDRPYTRKEPGIDLASFLMDGSYKIFSKTPTQKDRKRLVNLLHALYNDENDGRKS</sequence>
<dbReference type="AlphaFoldDB" id="A0A1M5A676"/>
<dbReference type="InterPro" id="IPR010982">
    <property type="entry name" value="Lambda_DNA-bd_dom_sf"/>
</dbReference>
<dbReference type="EMBL" id="FQUG01000010">
    <property type="protein sequence ID" value="SHF25770.1"/>
    <property type="molecule type" value="Genomic_DNA"/>
</dbReference>
<dbReference type="RefSeq" id="WP_072936327.1">
    <property type="nucleotide sequence ID" value="NZ_FQUG01000010.1"/>
</dbReference>
<dbReference type="SUPFAM" id="SSF47413">
    <property type="entry name" value="lambda repressor-like DNA-binding domains"/>
    <property type="match status" value="1"/>
</dbReference>
<feature type="domain" description="HTH cro/C1-type" evidence="2">
    <location>
        <begin position="6"/>
        <end position="60"/>
    </location>
</feature>
<dbReference type="CDD" id="cd00093">
    <property type="entry name" value="HTH_XRE"/>
    <property type="match status" value="1"/>
</dbReference>
<accession>A0A1M5A676</accession>
<dbReference type="PANTHER" id="PTHR46558">
    <property type="entry name" value="TRACRIPTIONAL REGULATORY PROTEIN-RELATED-RELATED"/>
    <property type="match status" value="1"/>
</dbReference>
<dbReference type="PANTHER" id="PTHR46558:SF11">
    <property type="entry name" value="HTH-TYPE TRANSCRIPTIONAL REGULATOR XRE"/>
    <property type="match status" value="1"/>
</dbReference>
<proteinExistence type="predicted"/>